<reference evidence="6" key="1">
    <citation type="submission" date="2016-12" db="EMBL/GenBank/DDBJ databases">
        <authorList>
            <person name="Varghese N."/>
            <person name="Submissions S."/>
        </authorList>
    </citation>
    <scope>NUCLEOTIDE SEQUENCE [LARGE SCALE GENOMIC DNA]</scope>
    <source>
        <strain evidence="6">DSM 11544</strain>
    </source>
</reference>
<dbReference type="PANTHER" id="PTHR10724:SF7">
    <property type="entry name" value="SMALL RIBOSOMAL SUBUNIT PROTEIN BS1C"/>
    <property type="match status" value="1"/>
</dbReference>
<dbReference type="GO" id="GO:1990904">
    <property type="term" value="C:ribonucleoprotein complex"/>
    <property type="evidence" value="ECO:0007669"/>
    <property type="project" value="UniProtKB-KW"/>
</dbReference>
<dbReference type="Proteomes" id="UP000184010">
    <property type="component" value="Unassembled WGS sequence"/>
</dbReference>
<dbReference type="GO" id="GO:0003735">
    <property type="term" value="F:structural constituent of ribosome"/>
    <property type="evidence" value="ECO:0007669"/>
    <property type="project" value="TreeGrafter"/>
</dbReference>
<evidence type="ECO:0000259" key="4">
    <source>
        <dbReference type="PROSITE" id="PS50126"/>
    </source>
</evidence>
<accession>A0A1M7UTR1</accession>
<dbReference type="PANTHER" id="PTHR10724">
    <property type="entry name" value="30S RIBOSOMAL PROTEIN S1"/>
    <property type="match status" value="1"/>
</dbReference>
<gene>
    <name evidence="5" type="ORF">SAMN02745215_04621</name>
</gene>
<evidence type="ECO:0000256" key="1">
    <source>
        <dbReference type="ARBA" id="ARBA00006767"/>
    </source>
</evidence>
<dbReference type="InterPro" id="IPR012340">
    <property type="entry name" value="NA-bd_OB-fold"/>
</dbReference>
<dbReference type="STRING" id="1121395.SAMN02745215_04621"/>
<proteinExistence type="inferred from homology"/>
<dbReference type="RefSeq" id="WP_072774762.1">
    <property type="nucleotide sequence ID" value="NZ_FRDN01000017.1"/>
</dbReference>
<dbReference type="GO" id="GO:0005840">
    <property type="term" value="C:ribosome"/>
    <property type="evidence" value="ECO:0007669"/>
    <property type="project" value="UniProtKB-KW"/>
</dbReference>
<organism evidence="5 6">
    <name type="scientific">Desulfitobacterium chlororespirans DSM 11544</name>
    <dbReference type="NCBI Taxonomy" id="1121395"/>
    <lineage>
        <taxon>Bacteria</taxon>
        <taxon>Bacillati</taxon>
        <taxon>Bacillota</taxon>
        <taxon>Clostridia</taxon>
        <taxon>Eubacteriales</taxon>
        <taxon>Desulfitobacteriaceae</taxon>
        <taxon>Desulfitobacterium</taxon>
    </lineage>
</organism>
<dbReference type="GO" id="GO:0003729">
    <property type="term" value="F:mRNA binding"/>
    <property type="evidence" value="ECO:0007669"/>
    <property type="project" value="TreeGrafter"/>
</dbReference>
<keyword evidence="2" id="KW-0689">Ribosomal protein</keyword>
<dbReference type="InterPro" id="IPR050437">
    <property type="entry name" value="Ribos_protein_bS1-like"/>
</dbReference>
<feature type="domain" description="S1 motif" evidence="4">
    <location>
        <begin position="142"/>
        <end position="210"/>
    </location>
</feature>
<evidence type="ECO:0000313" key="5">
    <source>
        <dbReference type="EMBL" id="SHN86421.1"/>
    </source>
</evidence>
<dbReference type="SUPFAM" id="SSF50249">
    <property type="entry name" value="Nucleic acid-binding proteins"/>
    <property type="match status" value="1"/>
</dbReference>
<dbReference type="PROSITE" id="PS50126">
    <property type="entry name" value="S1"/>
    <property type="match status" value="1"/>
</dbReference>
<dbReference type="Pfam" id="PF00575">
    <property type="entry name" value="S1"/>
    <property type="match status" value="1"/>
</dbReference>
<evidence type="ECO:0000313" key="6">
    <source>
        <dbReference type="Proteomes" id="UP000184010"/>
    </source>
</evidence>
<dbReference type="GO" id="GO:0006412">
    <property type="term" value="P:translation"/>
    <property type="evidence" value="ECO:0007669"/>
    <property type="project" value="TreeGrafter"/>
</dbReference>
<evidence type="ECO:0000256" key="2">
    <source>
        <dbReference type="ARBA" id="ARBA00022980"/>
    </source>
</evidence>
<dbReference type="EMBL" id="FRDN01000017">
    <property type="protein sequence ID" value="SHN86421.1"/>
    <property type="molecule type" value="Genomic_DNA"/>
</dbReference>
<sequence length="294" mass="34002">MDLLKRMIEGYDQQKAMDAINEKDYWQDVIRATQNQLIMQEELSGIEIHADIPCAVVYIGTIKGLIPVHEFIANQKNHVNTLEDLKDEKKMNKSYQFLRSMMGQKIAFLIKGYDRKENLFTASRKEALVAMQKLTEEELAHKEKTMAVVRNVNPYRAIVDIGGVSATLSAVEYQHGWTDDITDHLQVGDHLVVKIINIDKEKGRVEVSRKALIPNPWEKIDLRDKCEYSCEITGVRERGCYFRLKTQNGYVDGFMRHPRHEVLNRGDKALVKILNIDKEKQRIFGLYVRPLKVS</sequence>
<dbReference type="InterPro" id="IPR003029">
    <property type="entry name" value="S1_domain"/>
</dbReference>
<evidence type="ECO:0000256" key="3">
    <source>
        <dbReference type="ARBA" id="ARBA00023274"/>
    </source>
</evidence>
<dbReference type="Gene3D" id="2.40.50.140">
    <property type="entry name" value="Nucleic acid-binding proteins"/>
    <property type="match status" value="1"/>
</dbReference>
<comment type="similarity">
    <text evidence="1">Belongs to the bacterial ribosomal protein bS1 family.</text>
</comment>
<keyword evidence="3" id="KW-0687">Ribonucleoprotein</keyword>
<dbReference type="SMART" id="SM00316">
    <property type="entry name" value="S1"/>
    <property type="match status" value="2"/>
</dbReference>
<keyword evidence="6" id="KW-1185">Reference proteome</keyword>
<protein>
    <submittedName>
        <fullName evidence="5">S1 RNA binding domain-containing protein</fullName>
    </submittedName>
</protein>
<name>A0A1M7UTR1_9FIRM</name>
<dbReference type="AlphaFoldDB" id="A0A1M7UTR1"/>